<evidence type="ECO:0000256" key="1">
    <source>
        <dbReference type="ARBA" id="ARBA00004496"/>
    </source>
</evidence>
<evidence type="ECO:0000313" key="5">
    <source>
        <dbReference type="EMBL" id="RUP48005.1"/>
    </source>
</evidence>
<dbReference type="GO" id="GO:0003723">
    <property type="term" value="F:RNA binding"/>
    <property type="evidence" value="ECO:0007669"/>
    <property type="project" value="InterPro"/>
</dbReference>
<comment type="caution">
    <text evidence="5">The sequence shown here is derived from an EMBL/GenBank/DDBJ whole genome shotgun (WGS) entry which is preliminary data.</text>
</comment>
<keyword evidence="6" id="KW-1185">Reference proteome</keyword>
<dbReference type="EMBL" id="RBNI01003838">
    <property type="protein sequence ID" value="RUP48005.1"/>
    <property type="molecule type" value="Genomic_DNA"/>
</dbReference>
<feature type="compositionally biased region" description="Polar residues" evidence="3">
    <location>
        <begin position="215"/>
        <end position="252"/>
    </location>
</feature>
<dbReference type="AlphaFoldDB" id="A0A433DB04"/>
<evidence type="ECO:0000256" key="3">
    <source>
        <dbReference type="SAM" id="MobiDB-lite"/>
    </source>
</evidence>
<feature type="region of interest" description="Disordered" evidence="3">
    <location>
        <begin position="128"/>
        <end position="278"/>
    </location>
</feature>
<evidence type="ECO:0000256" key="2">
    <source>
        <dbReference type="ARBA" id="ARBA00022490"/>
    </source>
</evidence>
<feature type="compositionally biased region" description="Basic and acidic residues" evidence="3">
    <location>
        <begin position="137"/>
        <end position="152"/>
    </location>
</feature>
<dbReference type="Pfam" id="PF09598">
    <property type="entry name" value="Stm1_N"/>
    <property type="match status" value="1"/>
</dbReference>
<comment type="subcellular location">
    <subcellularLocation>
        <location evidence="1">Cytoplasm</location>
    </subcellularLocation>
</comment>
<dbReference type="GO" id="GO:0005737">
    <property type="term" value="C:cytoplasm"/>
    <property type="evidence" value="ECO:0007669"/>
    <property type="project" value="UniProtKB-SubCell"/>
</dbReference>
<dbReference type="PANTHER" id="PTHR12299:SF17">
    <property type="entry name" value="AT19571P-RELATED"/>
    <property type="match status" value="1"/>
</dbReference>
<proteinExistence type="predicted"/>
<feature type="compositionally biased region" description="Basic and acidic residues" evidence="3">
    <location>
        <begin position="34"/>
        <end position="49"/>
    </location>
</feature>
<dbReference type="PANTHER" id="PTHR12299">
    <property type="entry name" value="HYALURONIC ACID-BINDING PROTEIN 4"/>
    <property type="match status" value="1"/>
</dbReference>
<dbReference type="InterPro" id="IPR006861">
    <property type="entry name" value="HABP4_PAIRBP1-bd"/>
</dbReference>
<name>A0A433DB04_9FUNG</name>
<dbReference type="GO" id="GO:0005634">
    <property type="term" value="C:nucleus"/>
    <property type="evidence" value="ECO:0007669"/>
    <property type="project" value="TreeGrafter"/>
</dbReference>
<organism evidence="5 6">
    <name type="scientific">Jimgerdemannia flammicorona</name>
    <dbReference type="NCBI Taxonomy" id="994334"/>
    <lineage>
        <taxon>Eukaryota</taxon>
        <taxon>Fungi</taxon>
        <taxon>Fungi incertae sedis</taxon>
        <taxon>Mucoromycota</taxon>
        <taxon>Mucoromycotina</taxon>
        <taxon>Endogonomycetes</taxon>
        <taxon>Endogonales</taxon>
        <taxon>Endogonaceae</taxon>
        <taxon>Jimgerdemannia</taxon>
    </lineage>
</organism>
<dbReference type="InterPro" id="IPR039764">
    <property type="entry name" value="HABP4/SERBP1-like"/>
</dbReference>
<dbReference type="SMART" id="SM01233">
    <property type="entry name" value="HABP4_PAI-RBP1"/>
    <property type="match status" value="1"/>
</dbReference>
<feature type="compositionally biased region" description="Gly residues" evidence="3">
    <location>
        <begin position="163"/>
        <end position="173"/>
    </location>
</feature>
<dbReference type="Gene3D" id="6.10.140.1040">
    <property type="match status" value="1"/>
</dbReference>
<protein>
    <recommendedName>
        <fullName evidence="4">Hyaluronan/mRNA-binding protein domain-containing protein</fullName>
    </recommendedName>
</protein>
<feature type="compositionally biased region" description="Basic and acidic residues" evidence="3">
    <location>
        <begin position="363"/>
        <end position="387"/>
    </location>
</feature>
<evidence type="ECO:0000313" key="6">
    <source>
        <dbReference type="Proteomes" id="UP000268093"/>
    </source>
</evidence>
<keyword evidence="2" id="KW-0963">Cytoplasm</keyword>
<feature type="region of interest" description="Disordered" evidence="3">
    <location>
        <begin position="1"/>
        <end position="49"/>
    </location>
</feature>
<feature type="compositionally biased region" description="Low complexity" evidence="3">
    <location>
        <begin position="22"/>
        <end position="33"/>
    </location>
</feature>
<dbReference type="OrthoDB" id="5390558at2759"/>
<reference evidence="5 6" key="1">
    <citation type="journal article" date="2018" name="New Phytol.">
        <title>Phylogenomics of Endogonaceae and evolution of mycorrhizas within Mucoromycota.</title>
        <authorList>
            <person name="Chang Y."/>
            <person name="Desiro A."/>
            <person name="Na H."/>
            <person name="Sandor L."/>
            <person name="Lipzen A."/>
            <person name="Clum A."/>
            <person name="Barry K."/>
            <person name="Grigoriev I.V."/>
            <person name="Martin F.M."/>
            <person name="Stajich J.E."/>
            <person name="Smith M.E."/>
            <person name="Bonito G."/>
            <person name="Spatafora J.W."/>
        </authorList>
    </citation>
    <scope>NUCLEOTIDE SEQUENCE [LARGE SCALE GENOMIC DNA]</scope>
    <source>
        <strain evidence="5 6">GMNB39</strain>
    </source>
</reference>
<sequence>MTTFSKNPFDLLNNDDAEVEQVTKPAADKPAPADTKKVDKSRAQPREARIKHEYPRRGGINVASTRVEGEEGRGRIAKNLGARNTFGTKATRLKLSGAEGVCVLNCHKRKHSEVVFAHVQHCAHSPLPSRLETLGAPRDRNVGPRFQRREDGTEAPQRPSRGPPGGGNGGRGGRGGRDGRDGRGGNYRSRGRQFDRHSGTGIIEKKENQGWGEPINSQQESWGEQPSQEGSWGSEPINSQQESWGEQPSQEGSWGEPIVAQETKEWVAPEETFAESNTEKITVEATAEVVIEEEEVLKTYDDYLAEKAKKLLNVSLPDARKPNEGSDDTKWKDTVVLEKSEEEEVFFVGGKASEQGQRTKTTSKKEKVFLDIEQRFTERSSRGDGFRGGRGRGRGGDRDRPQRGGDRPQRGGDRSQLGGDRPQRGGDRGAPPRHDRANGAVDVDDESAFPSLGSR</sequence>
<evidence type="ECO:0000259" key="4">
    <source>
        <dbReference type="SMART" id="SM01233"/>
    </source>
</evidence>
<feature type="compositionally biased region" description="Basic and acidic residues" evidence="3">
    <location>
        <begin position="192"/>
        <end position="208"/>
    </location>
</feature>
<accession>A0A433DB04</accession>
<feature type="compositionally biased region" description="Basic and acidic residues" evidence="3">
    <location>
        <begin position="421"/>
        <end position="437"/>
    </location>
</feature>
<feature type="compositionally biased region" description="Basic and acidic residues" evidence="3">
    <location>
        <begin position="394"/>
        <end position="413"/>
    </location>
</feature>
<dbReference type="InterPro" id="IPR019084">
    <property type="entry name" value="STM1-like_N"/>
</dbReference>
<dbReference type="Proteomes" id="UP000268093">
    <property type="component" value="Unassembled WGS sequence"/>
</dbReference>
<feature type="region of interest" description="Disordered" evidence="3">
    <location>
        <begin position="348"/>
        <end position="455"/>
    </location>
</feature>
<gene>
    <name evidence="5" type="ORF">BC936DRAFT_145076</name>
</gene>
<feature type="domain" description="Hyaluronan/mRNA-binding protein" evidence="4">
    <location>
        <begin position="190"/>
        <end position="325"/>
    </location>
</feature>